<dbReference type="EMBL" id="JACHJB010000001">
    <property type="protein sequence ID" value="MBB6345601.1"/>
    <property type="molecule type" value="Genomic_DNA"/>
</dbReference>
<accession>A0A7X0C0R4</accession>
<feature type="chain" id="PRO_5031453259" description="LamG domain-containing protein" evidence="1">
    <location>
        <begin position="23"/>
        <end position="252"/>
    </location>
</feature>
<dbReference type="AlphaFoldDB" id="A0A7X0C0R4"/>
<sequence length="252" mass="26016">MRRIASVSAAAALTLVVGPAAARPDDEVRYGGTLTDAGLVADGGRHGRHGTVLTSGGGRVVAVPAGRGEGGGAFLRFPAGRCSAAPCPQAVVRPAESGALVPGDGDARFSFGADVRLTAEPPTDAGMNVWQFGPAGPGHAQWKLQVDGGRPSCRWSDGAGAVLLTAGTYRMPVGRWHRVRCARLSRALFQIRVLDPATGEPITPPAHAAAPLGSIRPAGTALIGGKRVHSGQHDGQTDQFHGDLDEVFFTRR</sequence>
<evidence type="ECO:0000313" key="3">
    <source>
        <dbReference type="Proteomes" id="UP000583800"/>
    </source>
</evidence>
<evidence type="ECO:0000313" key="2">
    <source>
        <dbReference type="EMBL" id="MBB6345601.1"/>
    </source>
</evidence>
<protein>
    <recommendedName>
        <fullName evidence="4">LamG domain-containing protein</fullName>
    </recommendedName>
</protein>
<gene>
    <name evidence="2" type="ORF">FHU36_002110</name>
</gene>
<proteinExistence type="predicted"/>
<dbReference type="RefSeq" id="WP_185083521.1">
    <property type="nucleotide sequence ID" value="NZ_JACHJB010000001.1"/>
</dbReference>
<comment type="caution">
    <text evidence="2">The sequence shown here is derived from an EMBL/GenBank/DDBJ whole genome shotgun (WGS) entry which is preliminary data.</text>
</comment>
<organism evidence="2 3">
    <name type="scientific">Nonomuraea muscovyensis</name>
    <dbReference type="NCBI Taxonomy" id="1124761"/>
    <lineage>
        <taxon>Bacteria</taxon>
        <taxon>Bacillati</taxon>
        <taxon>Actinomycetota</taxon>
        <taxon>Actinomycetes</taxon>
        <taxon>Streptosporangiales</taxon>
        <taxon>Streptosporangiaceae</taxon>
        <taxon>Nonomuraea</taxon>
    </lineage>
</organism>
<name>A0A7X0C0R4_9ACTN</name>
<dbReference type="SUPFAM" id="SSF49899">
    <property type="entry name" value="Concanavalin A-like lectins/glucanases"/>
    <property type="match status" value="1"/>
</dbReference>
<evidence type="ECO:0000256" key="1">
    <source>
        <dbReference type="SAM" id="SignalP"/>
    </source>
</evidence>
<dbReference type="InterPro" id="IPR013320">
    <property type="entry name" value="ConA-like_dom_sf"/>
</dbReference>
<dbReference type="Proteomes" id="UP000583800">
    <property type="component" value="Unassembled WGS sequence"/>
</dbReference>
<reference evidence="2 3" key="1">
    <citation type="submission" date="2020-08" db="EMBL/GenBank/DDBJ databases">
        <title>Sequencing the genomes of 1000 actinobacteria strains.</title>
        <authorList>
            <person name="Klenk H.-P."/>
        </authorList>
    </citation>
    <scope>NUCLEOTIDE SEQUENCE [LARGE SCALE GENOMIC DNA]</scope>
    <source>
        <strain evidence="2 3">DSM 45913</strain>
    </source>
</reference>
<keyword evidence="3" id="KW-1185">Reference proteome</keyword>
<evidence type="ECO:0008006" key="4">
    <source>
        <dbReference type="Google" id="ProtNLM"/>
    </source>
</evidence>
<feature type="signal peptide" evidence="1">
    <location>
        <begin position="1"/>
        <end position="22"/>
    </location>
</feature>
<keyword evidence="1" id="KW-0732">Signal</keyword>